<gene>
    <name evidence="1" type="ORF">UY08_C0004G0015</name>
</gene>
<protein>
    <submittedName>
        <fullName evidence="1">Uncharacterized protein</fullName>
    </submittedName>
</protein>
<evidence type="ECO:0000313" key="2">
    <source>
        <dbReference type="Proteomes" id="UP000034212"/>
    </source>
</evidence>
<dbReference type="EMBL" id="LCOQ01000004">
    <property type="protein sequence ID" value="KKU81007.1"/>
    <property type="molecule type" value="Genomic_DNA"/>
</dbReference>
<proteinExistence type="predicted"/>
<organism evidence="1 2">
    <name type="scientific">Candidatus Gottesmanbacteria bacterium GW2011_GWA1_47_8</name>
    <dbReference type="NCBI Taxonomy" id="1618438"/>
    <lineage>
        <taxon>Bacteria</taxon>
        <taxon>Candidatus Gottesmaniibacteriota</taxon>
    </lineage>
</organism>
<evidence type="ECO:0000313" key="1">
    <source>
        <dbReference type="EMBL" id="KKU81007.1"/>
    </source>
</evidence>
<accession>A0A0G1TGR2</accession>
<comment type="caution">
    <text evidence="1">The sequence shown here is derived from an EMBL/GenBank/DDBJ whole genome shotgun (WGS) entry which is preliminary data.</text>
</comment>
<dbReference type="Proteomes" id="UP000034212">
    <property type="component" value="Unassembled WGS sequence"/>
</dbReference>
<sequence length="68" mass="7701">MVAPEDVSLIDELLGEEEEMPPHLAAFATLREALLAIPSEERKERAKQILAEFAKMHVIAEEMRIQKS</sequence>
<reference evidence="1 2" key="1">
    <citation type="journal article" date="2015" name="Nature">
        <title>rRNA introns, odd ribosomes, and small enigmatic genomes across a large radiation of phyla.</title>
        <authorList>
            <person name="Brown C.T."/>
            <person name="Hug L.A."/>
            <person name="Thomas B.C."/>
            <person name="Sharon I."/>
            <person name="Castelle C.J."/>
            <person name="Singh A."/>
            <person name="Wilkins M.J."/>
            <person name="Williams K.H."/>
            <person name="Banfield J.F."/>
        </authorList>
    </citation>
    <scope>NUCLEOTIDE SEQUENCE [LARGE SCALE GENOMIC DNA]</scope>
</reference>
<dbReference type="AlphaFoldDB" id="A0A0G1TGR2"/>
<name>A0A0G1TGR2_9BACT</name>